<dbReference type="AlphaFoldDB" id="A0A059B5Q6"/>
<reference evidence="3" key="1">
    <citation type="submission" date="2013-07" db="EMBL/GenBank/DDBJ databases">
        <title>The genome of Eucalyptus grandis.</title>
        <authorList>
            <person name="Schmutz J."/>
            <person name="Hayes R."/>
            <person name="Myburg A."/>
            <person name="Tuskan G."/>
            <person name="Grattapaglia D."/>
            <person name="Rokhsar D.S."/>
        </authorList>
    </citation>
    <scope>NUCLEOTIDE SEQUENCE</scope>
    <source>
        <tissue evidence="3">Leaf extractions</tissue>
    </source>
</reference>
<keyword evidence="1" id="KW-0677">Repeat</keyword>
<dbReference type="Gene3D" id="3.80.10.10">
    <property type="entry name" value="Ribonuclease Inhibitor"/>
    <property type="match status" value="1"/>
</dbReference>
<dbReference type="InterPro" id="IPR055414">
    <property type="entry name" value="LRR_R13L4/SHOC2-like"/>
</dbReference>
<gene>
    <name evidence="3" type="ORF">EUGRSUZ_H04281</name>
</gene>
<proteinExistence type="predicted"/>
<name>A0A059B5Q6_EUCGR</name>
<accession>A0A059B5Q6</accession>
<organism evidence="3">
    <name type="scientific">Eucalyptus grandis</name>
    <name type="common">Flooded gum</name>
    <dbReference type="NCBI Taxonomy" id="71139"/>
    <lineage>
        <taxon>Eukaryota</taxon>
        <taxon>Viridiplantae</taxon>
        <taxon>Streptophyta</taxon>
        <taxon>Embryophyta</taxon>
        <taxon>Tracheophyta</taxon>
        <taxon>Spermatophyta</taxon>
        <taxon>Magnoliopsida</taxon>
        <taxon>eudicotyledons</taxon>
        <taxon>Gunneridae</taxon>
        <taxon>Pentapetalae</taxon>
        <taxon>rosids</taxon>
        <taxon>malvids</taxon>
        <taxon>Myrtales</taxon>
        <taxon>Myrtaceae</taxon>
        <taxon>Myrtoideae</taxon>
        <taxon>Eucalypteae</taxon>
        <taxon>Eucalyptus</taxon>
    </lineage>
</organism>
<dbReference type="Gramene" id="KCW61552">
    <property type="protein sequence ID" value="KCW61552"/>
    <property type="gene ID" value="EUGRSUZ_H04281"/>
</dbReference>
<feature type="domain" description="Disease resistance R13L4/SHOC-2-like LRR" evidence="2">
    <location>
        <begin position="10"/>
        <end position="100"/>
    </location>
</feature>
<dbReference type="EMBL" id="KK198760">
    <property type="protein sequence ID" value="KCW61552.1"/>
    <property type="molecule type" value="Genomic_DNA"/>
</dbReference>
<dbReference type="Pfam" id="PF23598">
    <property type="entry name" value="LRR_14"/>
    <property type="match status" value="1"/>
</dbReference>
<sequence length="225" mass="25770">MLMLISNVIQNTLHQMLVMFHLKYLSLTRTKVHIIPRSIGNLQNLETLDLKHTLVSEMPVEITKLKKLQYLLVYNYAKFTSYVPFRFVAGFPVPHGIGALASPQKFPIEATHWLPLLNNLAVVHLGWSKLKSSPLIALQNLPNLMKLDLYLANLESMRFLSMNGHAMPFLQKLSIDECRHLDWQSVLVFIHGLTLLTNLRFYGMPKEFALAFYLCSSSIMMGETI</sequence>
<evidence type="ECO:0000313" key="3">
    <source>
        <dbReference type="EMBL" id="KCW61552.1"/>
    </source>
</evidence>
<evidence type="ECO:0000259" key="2">
    <source>
        <dbReference type="Pfam" id="PF23598"/>
    </source>
</evidence>
<dbReference type="PANTHER" id="PTHR47186:SF57">
    <property type="entry name" value="OS02G0478300 PROTEIN"/>
    <property type="match status" value="1"/>
</dbReference>
<dbReference type="PANTHER" id="PTHR47186">
    <property type="entry name" value="LEUCINE-RICH REPEAT-CONTAINING PROTEIN 57"/>
    <property type="match status" value="1"/>
</dbReference>
<protein>
    <recommendedName>
        <fullName evidence="2">Disease resistance R13L4/SHOC-2-like LRR domain-containing protein</fullName>
    </recommendedName>
</protein>
<evidence type="ECO:0000256" key="1">
    <source>
        <dbReference type="ARBA" id="ARBA00022737"/>
    </source>
</evidence>
<dbReference type="SUPFAM" id="SSF52058">
    <property type="entry name" value="L domain-like"/>
    <property type="match status" value="1"/>
</dbReference>
<dbReference type="InterPro" id="IPR032675">
    <property type="entry name" value="LRR_dom_sf"/>
</dbReference>
<dbReference type="InParanoid" id="A0A059B5Q6"/>